<dbReference type="SUPFAM" id="SSF52540">
    <property type="entry name" value="P-loop containing nucleoside triphosphate hydrolases"/>
    <property type="match status" value="1"/>
</dbReference>
<dbReference type="InterPro" id="IPR038718">
    <property type="entry name" value="SNF2-like_sf"/>
</dbReference>
<reference evidence="2" key="1">
    <citation type="submission" date="2023-03" db="EMBL/GenBank/DDBJ databases">
        <authorList>
            <person name="Steffen K."/>
            <person name="Cardenas P."/>
        </authorList>
    </citation>
    <scope>NUCLEOTIDE SEQUENCE</scope>
</reference>
<protein>
    <submittedName>
        <fullName evidence="2">SWI/SNF-related matrix-associated actin-dependent regulator of chromatin subfamily A containing DEAD/H box 1A</fullName>
    </submittedName>
</protein>
<sequence>MIHSFSLCQGLGKTIQTIVFLSHLYEQGWKGPHLIVVPSSTLDNWVRELNCWSPSLNVITYWGE</sequence>
<comment type="caution">
    <text evidence="2">The sequence shown here is derived from an EMBL/GenBank/DDBJ whole genome shotgun (WGS) entry which is preliminary data.</text>
</comment>
<dbReference type="Proteomes" id="UP001174909">
    <property type="component" value="Unassembled WGS sequence"/>
</dbReference>
<keyword evidence="3" id="KW-1185">Reference proteome</keyword>
<evidence type="ECO:0000259" key="1">
    <source>
        <dbReference type="Pfam" id="PF00176"/>
    </source>
</evidence>
<organism evidence="2 3">
    <name type="scientific">Geodia barretti</name>
    <name type="common">Barrett's horny sponge</name>
    <dbReference type="NCBI Taxonomy" id="519541"/>
    <lineage>
        <taxon>Eukaryota</taxon>
        <taxon>Metazoa</taxon>
        <taxon>Porifera</taxon>
        <taxon>Demospongiae</taxon>
        <taxon>Heteroscleromorpha</taxon>
        <taxon>Tetractinellida</taxon>
        <taxon>Astrophorina</taxon>
        <taxon>Geodiidae</taxon>
        <taxon>Geodia</taxon>
    </lineage>
</organism>
<dbReference type="InterPro" id="IPR000330">
    <property type="entry name" value="SNF2_N"/>
</dbReference>
<dbReference type="InterPro" id="IPR027417">
    <property type="entry name" value="P-loop_NTPase"/>
</dbReference>
<dbReference type="GO" id="GO:0005524">
    <property type="term" value="F:ATP binding"/>
    <property type="evidence" value="ECO:0007669"/>
    <property type="project" value="InterPro"/>
</dbReference>
<feature type="domain" description="SNF2 N-terminal" evidence="1">
    <location>
        <begin position="10"/>
        <end position="63"/>
    </location>
</feature>
<dbReference type="Pfam" id="PF00176">
    <property type="entry name" value="SNF2-rel_dom"/>
    <property type="match status" value="1"/>
</dbReference>
<dbReference type="EMBL" id="CASHTH010000192">
    <property type="protein sequence ID" value="CAI7993641.1"/>
    <property type="molecule type" value="Genomic_DNA"/>
</dbReference>
<dbReference type="AlphaFoldDB" id="A0AA35W4Q7"/>
<accession>A0AA35W4Q7</accession>
<proteinExistence type="predicted"/>
<dbReference type="PANTHER" id="PTHR10799">
    <property type="entry name" value="SNF2/RAD54 HELICASE FAMILY"/>
    <property type="match status" value="1"/>
</dbReference>
<evidence type="ECO:0000313" key="3">
    <source>
        <dbReference type="Proteomes" id="UP001174909"/>
    </source>
</evidence>
<evidence type="ECO:0000313" key="2">
    <source>
        <dbReference type="EMBL" id="CAI7993641.1"/>
    </source>
</evidence>
<name>A0AA35W4Q7_GEOBA</name>
<gene>
    <name evidence="2" type="ORF">GBAR_LOCUS1288</name>
</gene>
<feature type="non-terminal residue" evidence="2">
    <location>
        <position position="1"/>
    </location>
</feature>
<dbReference type="Gene3D" id="3.40.50.10810">
    <property type="entry name" value="Tandem AAA-ATPase domain"/>
    <property type="match status" value="1"/>
</dbReference>